<dbReference type="Gene3D" id="4.10.640.10">
    <property type="entry name" value="Ribosomal protein S18"/>
    <property type="match status" value="1"/>
</dbReference>
<feature type="region of interest" description="Disordered" evidence="7">
    <location>
        <begin position="81"/>
        <end position="102"/>
    </location>
</feature>
<feature type="compositionally biased region" description="Low complexity" evidence="7">
    <location>
        <begin position="19"/>
        <end position="34"/>
    </location>
</feature>
<evidence type="ECO:0000313" key="8">
    <source>
        <dbReference type="EMBL" id="KAG2437388.1"/>
    </source>
</evidence>
<comment type="subunit">
    <text evidence="2">Part of the 30S ribosomal subunit.</text>
</comment>
<evidence type="ECO:0000256" key="6">
    <source>
        <dbReference type="ARBA" id="ARBA00035266"/>
    </source>
</evidence>
<keyword evidence="3" id="KW-0694">RNA-binding</keyword>
<dbReference type="SUPFAM" id="SSF46911">
    <property type="entry name" value="Ribosomal protein S18"/>
    <property type="match status" value="1"/>
</dbReference>
<evidence type="ECO:0000256" key="2">
    <source>
        <dbReference type="ARBA" id="ARBA00011458"/>
    </source>
</evidence>
<feature type="compositionally biased region" description="Low complexity" evidence="7">
    <location>
        <begin position="108"/>
        <end position="117"/>
    </location>
</feature>
<organism evidence="8 9">
    <name type="scientific">Chlamydomonas incerta</name>
    <dbReference type="NCBI Taxonomy" id="51695"/>
    <lineage>
        <taxon>Eukaryota</taxon>
        <taxon>Viridiplantae</taxon>
        <taxon>Chlorophyta</taxon>
        <taxon>core chlorophytes</taxon>
        <taxon>Chlorophyceae</taxon>
        <taxon>CS clade</taxon>
        <taxon>Chlamydomonadales</taxon>
        <taxon>Chlamydomonadaceae</taxon>
        <taxon>Chlamydomonas</taxon>
    </lineage>
</organism>
<dbReference type="EMBL" id="JAEHOC010000011">
    <property type="protein sequence ID" value="KAG2437388.1"/>
    <property type="molecule type" value="Genomic_DNA"/>
</dbReference>
<dbReference type="Proteomes" id="UP000650467">
    <property type="component" value="Unassembled WGS sequence"/>
</dbReference>
<proteinExistence type="inferred from homology"/>
<dbReference type="InterPro" id="IPR001648">
    <property type="entry name" value="Ribosomal_bS18"/>
</dbReference>
<sequence>MAQIQGACSRTVPDINQHSRGFASSAGSDSSSSGQKPAGLDSERLAQTPRLQDLVAGATERIAQNQVGTLGQLPEQLAAEAASLEHQLSSSGRGHPHDDSAGALADRLASGAAAGSPEAGGGGADGAAVSTGQRLLHNKYGYAALGGVVPDGGEMMAASGPAAVLRSVTAAQPRLHPRRRFQPGQTYEPQDLNPYSSASLDSRQRSVGVAVPRPSVGEVLEKADYKNVAFLTRWFLSPAGRLLPRRQTRLPVAVHKHVSRQVRLARHMGLIAGETRLDKTQVQALREAEAAQLVAGRLVAGAAGDVQQPAAAGVAVAGSAPRQRYNELLDFGA</sequence>
<dbReference type="GO" id="GO:0070181">
    <property type="term" value="F:small ribosomal subunit rRNA binding"/>
    <property type="evidence" value="ECO:0007669"/>
    <property type="project" value="TreeGrafter"/>
</dbReference>
<accession>A0A835T704</accession>
<evidence type="ECO:0000256" key="4">
    <source>
        <dbReference type="ARBA" id="ARBA00022980"/>
    </source>
</evidence>
<comment type="similarity">
    <text evidence="1">Belongs to the bacterial ribosomal protein bS18 family.</text>
</comment>
<feature type="compositionally biased region" description="Polar residues" evidence="7">
    <location>
        <begin position="183"/>
        <end position="201"/>
    </location>
</feature>
<evidence type="ECO:0000256" key="1">
    <source>
        <dbReference type="ARBA" id="ARBA00005589"/>
    </source>
</evidence>
<protein>
    <recommendedName>
        <fullName evidence="6">Small ribosomal subunit protein bS18c</fullName>
    </recommendedName>
</protein>
<keyword evidence="9" id="KW-1185">Reference proteome</keyword>
<keyword evidence="4" id="KW-0689">Ribosomal protein</keyword>
<comment type="caution">
    <text evidence="8">The sequence shown here is derived from an EMBL/GenBank/DDBJ whole genome shotgun (WGS) entry which is preliminary data.</text>
</comment>
<evidence type="ECO:0000256" key="5">
    <source>
        <dbReference type="ARBA" id="ARBA00023274"/>
    </source>
</evidence>
<evidence type="ECO:0000313" key="9">
    <source>
        <dbReference type="Proteomes" id="UP000650467"/>
    </source>
</evidence>
<feature type="region of interest" description="Disordered" evidence="7">
    <location>
        <begin position="108"/>
        <end position="127"/>
    </location>
</feature>
<reference evidence="8" key="1">
    <citation type="journal article" date="2020" name="bioRxiv">
        <title>Comparative genomics of Chlamydomonas.</title>
        <authorList>
            <person name="Craig R.J."/>
            <person name="Hasan A.R."/>
            <person name="Ness R.W."/>
            <person name="Keightley P.D."/>
        </authorList>
    </citation>
    <scope>NUCLEOTIDE SEQUENCE</scope>
    <source>
        <strain evidence="8">SAG 7.73</strain>
    </source>
</reference>
<dbReference type="PANTHER" id="PTHR13479:SF40">
    <property type="entry name" value="SMALL RIBOSOMAL SUBUNIT PROTEIN BS18M"/>
    <property type="match status" value="1"/>
</dbReference>
<dbReference type="GO" id="GO:0003735">
    <property type="term" value="F:structural constituent of ribosome"/>
    <property type="evidence" value="ECO:0007669"/>
    <property type="project" value="InterPro"/>
</dbReference>
<evidence type="ECO:0000256" key="7">
    <source>
        <dbReference type="SAM" id="MobiDB-lite"/>
    </source>
</evidence>
<dbReference type="GO" id="GO:0006412">
    <property type="term" value="P:translation"/>
    <property type="evidence" value="ECO:0007669"/>
    <property type="project" value="InterPro"/>
</dbReference>
<dbReference type="AlphaFoldDB" id="A0A835T704"/>
<dbReference type="Pfam" id="PF01084">
    <property type="entry name" value="Ribosomal_S18"/>
    <property type="match status" value="1"/>
</dbReference>
<dbReference type="PANTHER" id="PTHR13479">
    <property type="entry name" value="30S RIBOSOMAL PROTEIN S18"/>
    <property type="match status" value="1"/>
</dbReference>
<dbReference type="InterPro" id="IPR036870">
    <property type="entry name" value="Ribosomal_bS18_sf"/>
</dbReference>
<feature type="region of interest" description="Disordered" evidence="7">
    <location>
        <begin position="174"/>
        <end position="203"/>
    </location>
</feature>
<dbReference type="OrthoDB" id="21463at2759"/>
<gene>
    <name evidence="8" type="ORF">HXX76_006040</name>
</gene>
<name>A0A835T704_CHLIN</name>
<keyword evidence="5" id="KW-0687">Ribonucleoprotein</keyword>
<feature type="region of interest" description="Disordered" evidence="7">
    <location>
        <begin position="1"/>
        <end position="51"/>
    </location>
</feature>
<dbReference type="GO" id="GO:0005763">
    <property type="term" value="C:mitochondrial small ribosomal subunit"/>
    <property type="evidence" value="ECO:0007669"/>
    <property type="project" value="TreeGrafter"/>
</dbReference>
<evidence type="ECO:0000256" key="3">
    <source>
        <dbReference type="ARBA" id="ARBA00022884"/>
    </source>
</evidence>